<sequence length="233" mass="26753">MLTRFAADSTRVARLANLTLICGDITIKVHSFVLEIRSKFFSVACSGPWKEAKTRETSLPDNDPFMVRRMLDHAYMRLYPETKSPSCSPEKEEATYMSKLSTYVQMYALGEKYGMEGLKEEAAWRFQENLKPLRLRSELPGMLEVVPAIYTTTPESDRGLRDHVVNICASGWKLIKTVPEFKAIALRSQNSPGFSDGMSLWKMGKCAREESDMNWGMVTAKEQRKRQMAFWRR</sequence>
<evidence type="ECO:0000259" key="1">
    <source>
        <dbReference type="PROSITE" id="PS50097"/>
    </source>
</evidence>
<dbReference type="Proteomes" id="UP001276659">
    <property type="component" value="Unassembled WGS sequence"/>
</dbReference>
<evidence type="ECO:0000313" key="2">
    <source>
        <dbReference type="EMBL" id="KAK3166703.1"/>
    </source>
</evidence>
<dbReference type="InterPro" id="IPR000210">
    <property type="entry name" value="BTB/POZ_dom"/>
</dbReference>
<dbReference type="InterPro" id="IPR011333">
    <property type="entry name" value="SKP1/BTB/POZ_sf"/>
</dbReference>
<organism evidence="2 3">
    <name type="scientific">Lepraria neglecta</name>
    <dbReference type="NCBI Taxonomy" id="209136"/>
    <lineage>
        <taxon>Eukaryota</taxon>
        <taxon>Fungi</taxon>
        <taxon>Dikarya</taxon>
        <taxon>Ascomycota</taxon>
        <taxon>Pezizomycotina</taxon>
        <taxon>Lecanoromycetes</taxon>
        <taxon>OSLEUM clade</taxon>
        <taxon>Lecanoromycetidae</taxon>
        <taxon>Lecanorales</taxon>
        <taxon>Lecanorineae</taxon>
        <taxon>Stereocaulaceae</taxon>
        <taxon>Lepraria</taxon>
    </lineage>
</organism>
<accession>A0AAD9YZN8</accession>
<dbReference type="Gene3D" id="3.30.710.10">
    <property type="entry name" value="Potassium Channel Kv1.1, Chain A"/>
    <property type="match status" value="1"/>
</dbReference>
<proteinExistence type="predicted"/>
<dbReference type="Pfam" id="PF00651">
    <property type="entry name" value="BTB"/>
    <property type="match status" value="1"/>
</dbReference>
<dbReference type="CDD" id="cd18186">
    <property type="entry name" value="BTB_POZ_ZBTB_KLHL-like"/>
    <property type="match status" value="1"/>
</dbReference>
<evidence type="ECO:0000313" key="3">
    <source>
        <dbReference type="Proteomes" id="UP001276659"/>
    </source>
</evidence>
<keyword evidence="3" id="KW-1185">Reference proteome</keyword>
<protein>
    <recommendedName>
        <fullName evidence="1">BTB domain-containing protein</fullName>
    </recommendedName>
</protein>
<dbReference type="AlphaFoldDB" id="A0AAD9YZN8"/>
<feature type="domain" description="BTB" evidence="1">
    <location>
        <begin position="16"/>
        <end position="75"/>
    </location>
</feature>
<name>A0AAD9YZN8_9LECA</name>
<dbReference type="SUPFAM" id="SSF54695">
    <property type="entry name" value="POZ domain"/>
    <property type="match status" value="1"/>
</dbReference>
<dbReference type="EMBL" id="JASNWA010000011">
    <property type="protein sequence ID" value="KAK3166703.1"/>
    <property type="molecule type" value="Genomic_DNA"/>
</dbReference>
<dbReference type="PANTHER" id="PTHR47843:SF5">
    <property type="entry name" value="BTB_POZ DOMAIN PROTEIN"/>
    <property type="match status" value="1"/>
</dbReference>
<comment type="caution">
    <text evidence="2">The sequence shown here is derived from an EMBL/GenBank/DDBJ whole genome shotgun (WGS) entry which is preliminary data.</text>
</comment>
<dbReference type="PANTHER" id="PTHR47843">
    <property type="entry name" value="BTB DOMAIN-CONTAINING PROTEIN-RELATED"/>
    <property type="match status" value="1"/>
</dbReference>
<reference evidence="2" key="1">
    <citation type="submission" date="2022-11" db="EMBL/GenBank/DDBJ databases">
        <title>Chromosomal genome sequence assembly and mating type (MAT) locus characterization of the leprose asexual lichenized fungus Lepraria neglecta (Nyl.) Erichsen.</title>
        <authorList>
            <person name="Allen J.L."/>
            <person name="Pfeffer B."/>
        </authorList>
    </citation>
    <scope>NUCLEOTIDE SEQUENCE</scope>
    <source>
        <strain evidence="2">Allen 5258</strain>
    </source>
</reference>
<gene>
    <name evidence="2" type="ORF">OEA41_009828</name>
</gene>
<dbReference type="PROSITE" id="PS50097">
    <property type="entry name" value="BTB"/>
    <property type="match status" value="1"/>
</dbReference>